<dbReference type="EMBL" id="BMYM01000001">
    <property type="protein sequence ID" value="GHD30645.1"/>
    <property type="molecule type" value="Genomic_DNA"/>
</dbReference>
<keyword evidence="1" id="KW-0812">Transmembrane</keyword>
<evidence type="ECO:0000256" key="1">
    <source>
        <dbReference type="SAM" id="Phobius"/>
    </source>
</evidence>
<sequence length="193" mass="20711">MKKKMVVAMGMALALSTGSVMAQNAATADMAADTSPTCADLNWSAEVLAMNPDIAESCQGVFEKDGSLYAKVTIEVVRVRGNRMTFRPMHTDGTKGDSRGVSLANDWRAEIGGRQYRASDLMRGQQLNVYLPEDRFALAIADADGPDEADIMMIEEEVVEMPTTASPLFLFGLAGGAFLALGGLLTGLRRRLS</sequence>
<dbReference type="Proteomes" id="UP000644693">
    <property type="component" value="Unassembled WGS sequence"/>
</dbReference>
<dbReference type="RefSeq" id="WP_189476311.1">
    <property type="nucleotide sequence ID" value="NZ_BMYM01000001.1"/>
</dbReference>
<reference evidence="3" key="1">
    <citation type="journal article" date="2014" name="Int. J. Syst. Evol. Microbiol.">
        <title>Complete genome sequence of Corynebacterium casei LMG S-19264T (=DSM 44701T), isolated from a smear-ripened cheese.</title>
        <authorList>
            <consortium name="US DOE Joint Genome Institute (JGI-PGF)"/>
            <person name="Walter F."/>
            <person name="Albersmeier A."/>
            <person name="Kalinowski J."/>
            <person name="Ruckert C."/>
        </authorList>
    </citation>
    <scope>NUCLEOTIDE SEQUENCE</scope>
    <source>
        <strain evidence="3">KCTC 23430</strain>
    </source>
</reference>
<keyword evidence="4" id="KW-1185">Reference proteome</keyword>
<organism evidence="3 4">
    <name type="scientific">Parahalioglobus pacificus</name>
    <dbReference type="NCBI Taxonomy" id="930806"/>
    <lineage>
        <taxon>Bacteria</taxon>
        <taxon>Pseudomonadati</taxon>
        <taxon>Pseudomonadota</taxon>
        <taxon>Gammaproteobacteria</taxon>
        <taxon>Cellvibrionales</taxon>
        <taxon>Halieaceae</taxon>
        <taxon>Parahalioglobus</taxon>
    </lineage>
</organism>
<keyword evidence="1" id="KW-0472">Membrane</keyword>
<gene>
    <name evidence="3" type="ORF">GCM10007053_12650</name>
</gene>
<evidence type="ECO:0000313" key="3">
    <source>
        <dbReference type="EMBL" id="GHD30645.1"/>
    </source>
</evidence>
<keyword evidence="1" id="KW-1133">Transmembrane helix</keyword>
<comment type="caution">
    <text evidence="3">The sequence shown here is derived from an EMBL/GenBank/DDBJ whole genome shotgun (WGS) entry which is preliminary data.</text>
</comment>
<feature type="signal peptide" evidence="2">
    <location>
        <begin position="1"/>
        <end position="22"/>
    </location>
</feature>
<protein>
    <submittedName>
        <fullName evidence="3">Uncharacterized protein</fullName>
    </submittedName>
</protein>
<evidence type="ECO:0000256" key="2">
    <source>
        <dbReference type="SAM" id="SignalP"/>
    </source>
</evidence>
<reference evidence="3" key="2">
    <citation type="submission" date="2020-09" db="EMBL/GenBank/DDBJ databases">
        <authorList>
            <person name="Sun Q."/>
            <person name="Kim S."/>
        </authorList>
    </citation>
    <scope>NUCLEOTIDE SEQUENCE</scope>
    <source>
        <strain evidence="3">KCTC 23430</strain>
    </source>
</reference>
<feature type="chain" id="PRO_5038070355" evidence="2">
    <location>
        <begin position="23"/>
        <end position="193"/>
    </location>
</feature>
<dbReference type="AlphaFoldDB" id="A0A918XGG2"/>
<keyword evidence="2" id="KW-0732">Signal</keyword>
<evidence type="ECO:0000313" key="4">
    <source>
        <dbReference type="Proteomes" id="UP000644693"/>
    </source>
</evidence>
<name>A0A918XGG2_9GAMM</name>
<feature type="transmembrane region" description="Helical" evidence="1">
    <location>
        <begin position="168"/>
        <end position="188"/>
    </location>
</feature>
<proteinExistence type="predicted"/>
<accession>A0A918XGG2</accession>